<sequence>MPEETAVAASSSTEAVEEKPCSSSTAESSVDVAEEAKKLIGTGNRHLVMGDVVSAVSVFQEACAMLAEKYGDTADECGEAFFLCGKSLLELARMENSVLGNALEGVPEESSEEGEKQNDSKIESADNLDEKTRDDLREQVYEAMSEKRDSQEGEPKMYKEQEVKEEQLEDGEAAAANRETTEEPGATSRETTGEAAAANRETTEEPGATSRETTGEAAAANRETTEEPGATSRETSGEAAAANRETTEEPGATSRETTGEAAAANRETTEEPGATSRETTGEAAAANRETTEEPGATSRETIGEAAAANRETTEEPGATSRETTGEAAAANRETTEEPGAASRETTGEAGAASGGMTEEVGAANRGKFEAAVEAEKSTENLQIEVQTAESVREELDKEISLKQDGAEVAKEDAVRDVKSTEEQGGNEEPEPMTEDAGDAEDDDEDDDEEADANAEDKEGEEEDVGNLQLAWEMLEVAKVIYKRKESKEDQLIAAQIFLKLGEVGAESGNYSQALEDFQECLAIQLKHLSPHSRLLAETHYQLGMTFSYTGQYSQSIQHFSSSIKVIESRLAMLQEVIDKTEGAEGAAEEKRELEELKQLLPEIAEKVEDAKESQRTAAAASEAIHQTLGGASTSSGFATENGASSSTAAQIAVKPADGASSSKSVSDISHLVRKKRKPEDESPKKDSDAKKVKQETTVNGSADSANNSNGVQEKMEQEA</sequence>
<evidence type="ECO:0000256" key="8">
    <source>
        <dbReference type="SAM" id="MobiDB-lite"/>
    </source>
</evidence>
<evidence type="ECO:0000256" key="4">
    <source>
        <dbReference type="ARBA" id="ARBA00022803"/>
    </source>
</evidence>
<dbReference type="Proteomes" id="UP001274896">
    <property type="component" value="Unassembled WGS sequence"/>
</dbReference>
<keyword evidence="7" id="KW-0175">Coiled coil</keyword>
<comment type="similarity">
    <text evidence="2">Belongs to the NASP family.</text>
</comment>
<feature type="compositionally biased region" description="Polar residues" evidence="8">
    <location>
        <begin position="630"/>
        <end position="649"/>
    </location>
</feature>
<feature type="region of interest" description="Disordered" evidence="8">
    <location>
        <begin position="630"/>
        <end position="719"/>
    </location>
</feature>
<feature type="repeat" description="TPR" evidence="6">
    <location>
        <begin position="494"/>
        <end position="527"/>
    </location>
</feature>
<dbReference type="GO" id="GO:0042393">
    <property type="term" value="F:histone binding"/>
    <property type="evidence" value="ECO:0007669"/>
    <property type="project" value="TreeGrafter"/>
</dbReference>
<dbReference type="EMBL" id="JAUCMX010000001">
    <property type="protein sequence ID" value="KAK3557607.1"/>
    <property type="molecule type" value="Genomic_DNA"/>
</dbReference>
<accession>A0AAE0RL29</accession>
<feature type="non-terminal residue" evidence="10">
    <location>
        <position position="1"/>
    </location>
</feature>
<feature type="compositionally biased region" description="Basic and acidic residues" evidence="8">
    <location>
        <begin position="677"/>
        <end position="694"/>
    </location>
</feature>
<dbReference type="InterPro" id="IPR019544">
    <property type="entry name" value="Tetratricopeptide_SHNi-TPR_dom"/>
</dbReference>
<evidence type="ECO:0000313" key="11">
    <source>
        <dbReference type="Proteomes" id="UP001274896"/>
    </source>
</evidence>
<dbReference type="PROSITE" id="PS50005">
    <property type="entry name" value="TPR"/>
    <property type="match status" value="2"/>
</dbReference>
<dbReference type="GO" id="GO:0005654">
    <property type="term" value="C:nucleoplasm"/>
    <property type="evidence" value="ECO:0007669"/>
    <property type="project" value="TreeGrafter"/>
</dbReference>
<keyword evidence="5" id="KW-0539">Nucleus</keyword>
<organism evidence="10 11">
    <name type="scientific">Hemibagrus guttatus</name>
    <dbReference type="NCBI Taxonomy" id="175788"/>
    <lineage>
        <taxon>Eukaryota</taxon>
        <taxon>Metazoa</taxon>
        <taxon>Chordata</taxon>
        <taxon>Craniata</taxon>
        <taxon>Vertebrata</taxon>
        <taxon>Euteleostomi</taxon>
        <taxon>Actinopterygii</taxon>
        <taxon>Neopterygii</taxon>
        <taxon>Teleostei</taxon>
        <taxon>Ostariophysi</taxon>
        <taxon>Siluriformes</taxon>
        <taxon>Bagridae</taxon>
        <taxon>Hemibagrus</taxon>
    </lineage>
</organism>
<comment type="subcellular location">
    <subcellularLocation>
        <location evidence="1">Nucleus</location>
    </subcellularLocation>
</comment>
<keyword evidence="3" id="KW-0677">Repeat</keyword>
<feature type="compositionally biased region" description="Low complexity" evidence="8">
    <location>
        <begin position="699"/>
        <end position="710"/>
    </location>
</feature>
<dbReference type="InterPro" id="IPR051730">
    <property type="entry name" value="NASP-like"/>
</dbReference>
<keyword evidence="4 6" id="KW-0802">TPR repeat</keyword>
<evidence type="ECO:0000256" key="1">
    <source>
        <dbReference type="ARBA" id="ARBA00004123"/>
    </source>
</evidence>
<feature type="compositionally biased region" description="Low complexity" evidence="8">
    <location>
        <begin position="347"/>
        <end position="359"/>
    </location>
</feature>
<dbReference type="Pfam" id="PF10516">
    <property type="entry name" value="SHNi-TPR"/>
    <property type="match status" value="1"/>
</dbReference>
<dbReference type="GO" id="GO:0006335">
    <property type="term" value="P:DNA replication-dependent chromatin assembly"/>
    <property type="evidence" value="ECO:0007669"/>
    <property type="project" value="TreeGrafter"/>
</dbReference>
<dbReference type="InterPro" id="IPR011990">
    <property type="entry name" value="TPR-like_helical_dom_sf"/>
</dbReference>
<feature type="compositionally biased region" description="Polar residues" evidence="8">
    <location>
        <begin position="379"/>
        <end position="389"/>
    </location>
</feature>
<feature type="compositionally biased region" description="Basic and acidic residues" evidence="8">
    <location>
        <begin position="390"/>
        <end position="421"/>
    </location>
</feature>
<gene>
    <name evidence="10" type="ORF">QTP70_030535</name>
</gene>
<proteinExistence type="inferred from homology"/>
<feature type="coiled-coil region" evidence="7">
    <location>
        <begin position="586"/>
        <end position="613"/>
    </location>
</feature>
<evidence type="ECO:0000256" key="6">
    <source>
        <dbReference type="PROSITE-ProRule" id="PRU00339"/>
    </source>
</evidence>
<evidence type="ECO:0000256" key="5">
    <source>
        <dbReference type="ARBA" id="ARBA00023242"/>
    </source>
</evidence>
<feature type="compositionally biased region" description="Low complexity" evidence="8">
    <location>
        <begin position="1"/>
        <end position="14"/>
    </location>
</feature>
<feature type="compositionally biased region" description="Basic and acidic residues" evidence="8">
    <location>
        <begin position="113"/>
        <end position="166"/>
    </location>
</feature>
<feature type="region of interest" description="Disordered" evidence="8">
    <location>
        <begin position="1"/>
        <end position="28"/>
    </location>
</feature>
<evidence type="ECO:0000256" key="7">
    <source>
        <dbReference type="SAM" id="Coils"/>
    </source>
</evidence>
<keyword evidence="11" id="KW-1185">Reference proteome</keyword>
<dbReference type="PANTHER" id="PTHR15081:SF1">
    <property type="entry name" value="NUCLEAR AUTOANTIGENIC SPERM PROTEIN"/>
    <property type="match status" value="1"/>
</dbReference>
<dbReference type="Gene3D" id="1.25.40.10">
    <property type="entry name" value="Tetratricopeptide repeat domain"/>
    <property type="match status" value="1"/>
</dbReference>
<evidence type="ECO:0000256" key="2">
    <source>
        <dbReference type="ARBA" id="ARBA00008402"/>
    </source>
</evidence>
<reference evidence="10" key="1">
    <citation type="submission" date="2023-06" db="EMBL/GenBank/DDBJ databases">
        <title>Male Hemibagrus guttatus genome.</title>
        <authorList>
            <person name="Bian C."/>
        </authorList>
    </citation>
    <scope>NUCLEOTIDE SEQUENCE</scope>
    <source>
        <strain evidence="10">Male_cb2023</strain>
        <tissue evidence="10">Muscle</tissue>
    </source>
</reference>
<evidence type="ECO:0000313" key="10">
    <source>
        <dbReference type="EMBL" id="KAK3557607.1"/>
    </source>
</evidence>
<protein>
    <recommendedName>
        <fullName evidence="9">Tetratricopeptide SHNi-TPR domain-containing protein</fullName>
    </recommendedName>
</protein>
<dbReference type="GO" id="GO:0034080">
    <property type="term" value="P:CENP-A containing chromatin assembly"/>
    <property type="evidence" value="ECO:0007669"/>
    <property type="project" value="TreeGrafter"/>
</dbReference>
<feature type="domain" description="Tetratricopeptide SHNi-TPR" evidence="9">
    <location>
        <begin position="494"/>
        <end position="530"/>
    </location>
</feature>
<dbReference type="SUPFAM" id="SSF48452">
    <property type="entry name" value="TPR-like"/>
    <property type="match status" value="1"/>
</dbReference>
<feature type="repeat" description="TPR" evidence="6">
    <location>
        <begin position="536"/>
        <end position="569"/>
    </location>
</feature>
<name>A0AAE0RL29_9TELE</name>
<dbReference type="SMART" id="SM00028">
    <property type="entry name" value="TPR"/>
    <property type="match status" value="2"/>
</dbReference>
<evidence type="ECO:0000256" key="3">
    <source>
        <dbReference type="ARBA" id="ARBA00022737"/>
    </source>
</evidence>
<comment type="caution">
    <text evidence="10">The sequence shown here is derived from an EMBL/GenBank/DDBJ whole genome shotgun (WGS) entry which is preliminary data.</text>
</comment>
<feature type="region of interest" description="Disordered" evidence="8">
    <location>
        <begin position="104"/>
        <end position="466"/>
    </location>
</feature>
<dbReference type="PANTHER" id="PTHR15081">
    <property type="entry name" value="NUCLEAR AUTOANTIGENIC SPERM PROTEIN NASP -RELATED"/>
    <property type="match status" value="1"/>
</dbReference>
<feature type="compositionally biased region" description="Basic and acidic residues" evidence="8">
    <location>
        <begin position="366"/>
        <end position="378"/>
    </location>
</feature>
<dbReference type="InterPro" id="IPR019734">
    <property type="entry name" value="TPR_rpt"/>
</dbReference>
<feature type="compositionally biased region" description="Acidic residues" evidence="8">
    <location>
        <begin position="424"/>
        <end position="464"/>
    </location>
</feature>
<evidence type="ECO:0000259" key="9">
    <source>
        <dbReference type="Pfam" id="PF10516"/>
    </source>
</evidence>
<dbReference type="AlphaFoldDB" id="A0AAE0RL29"/>